<organism evidence="13 14">
    <name type="scientific">Hypholoma sublateritium (strain FD-334 SS-4)</name>
    <dbReference type="NCBI Taxonomy" id="945553"/>
    <lineage>
        <taxon>Eukaryota</taxon>
        <taxon>Fungi</taxon>
        <taxon>Dikarya</taxon>
        <taxon>Basidiomycota</taxon>
        <taxon>Agaricomycotina</taxon>
        <taxon>Agaricomycetes</taxon>
        <taxon>Agaricomycetidae</taxon>
        <taxon>Agaricales</taxon>
        <taxon>Agaricineae</taxon>
        <taxon>Strophariaceae</taxon>
        <taxon>Hypholoma</taxon>
    </lineage>
</organism>
<keyword evidence="7 9" id="KW-0472">Membrane</keyword>
<feature type="transmembrane region" description="Helical" evidence="11">
    <location>
        <begin position="181"/>
        <end position="204"/>
    </location>
</feature>
<evidence type="ECO:0000256" key="7">
    <source>
        <dbReference type="ARBA" id="ARBA00023136"/>
    </source>
</evidence>
<dbReference type="SMART" id="SM00724">
    <property type="entry name" value="TLC"/>
    <property type="match status" value="1"/>
</dbReference>
<feature type="domain" description="TLC" evidence="12">
    <location>
        <begin position="170"/>
        <end position="389"/>
    </location>
</feature>
<evidence type="ECO:0000256" key="9">
    <source>
        <dbReference type="PROSITE-ProRule" id="PRU00205"/>
    </source>
</evidence>
<feature type="compositionally biased region" description="Polar residues" evidence="10">
    <location>
        <begin position="45"/>
        <end position="56"/>
    </location>
</feature>
<comment type="subcellular location">
    <subcellularLocation>
        <location evidence="1">Endoplasmic reticulum membrane</location>
        <topology evidence="1">Multi-pass membrane protein</topology>
    </subcellularLocation>
</comment>
<proteinExistence type="inferred from homology"/>
<dbReference type="Pfam" id="PF03798">
    <property type="entry name" value="TRAM_LAG1_CLN8"/>
    <property type="match status" value="1"/>
</dbReference>
<evidence type="ECO:0000256" key="5">
    <source>
        <dbReference type="ARBA" id="ARBA00022824"/>
    </source>
</evidence>
<keyword evidence="3" id="KW-0808">Transferase</keyword>
<dbReference type="EMBL" id="KN817518">
    <property type="protein sequence ID" value="KJA30181.1"/>
    <property type="molecule type" value="Genomic_DNA"/>
</dbReference>
<feature type="transmembrane region" description="Helical" evidence="11">
    <location>
        <begin position="308"/>
        <end position="330"/>
    </location>
</feature>
<protein>
    <recommendedName>
        <fullName evidence="12">TLC domain-containing protein</fullName>
    </recommendedName>
</protein>
<dbReference type="GO" id="GO:0005789">
    <property type="term" value="C:endoplasmic reticulum membrane"/>
    <property type="evidence" value="ECO:0007669"/>
    <property type="project" value="UniProtKB-SubCell"/>
</dbReference>
<dbReference type="PANTHER" id="PTHR12560">
    <property type="entry name" value="LONGEVITY ASSURANCE FACTOR 1 LAG1"/>
    <property type="match status" value="1"/>
</dbReference>
<sequence length="413" mass="48066">MAPRSSKSKKRPDPFRVATLSGIEGDKNHHLTGPFLPQTPLGGASPTQSRSTSPTVSRASAAHAANRSALIRWVVQPALAFKLLLLPLLLWVNWMLVAPYLNPGVGNPFSVFIISGHIPTSSPSDPLYRKTWWDLPFIAYYIVVFSFIRESLSSKVSRPLAKYFGIRNENKIDRFAEQMYALVYFTVFGAWGYRVMAQLPSYWYNTSAFWDAYPSWAIKPELKAYYLIQFAYWWQQLLVLILGLEKPRKDYLELVAHHFVTLWLIGWSYITNHTLIGNAVYMSMDIPDAFLALSKLLNYIQWNTAKTYAFGVFFLIWTYFRHYLNIWILWSVWFESSDIPEWTKKWSWSEGVYMPAWMPYQIFVPLLLLQGLNLFWYSLMTKILIRGIMTSEVDDHRSDDEGGDEDEHDRKED</sequence>
<evidence type="ECO:0000313" key="14">
    <source>
        <dbReference type="Proteomes" id="UP000054270"/>
    </source>
</evidence>
<dbReference type="GO" id="GO:0046513">
    <property type="term" value="P:ceramide biosynthetic process"/>
    <property type="evidence" value="ECO:0007669"/>
    <property type="project" value="InterPro"/>
</dbReference>
<feature type="transmembrane region" description="Helical" evidence="11">
    <location>
        <begin position="79"/>
        <end position="101"/>
    </location>
</feature>
<dbReference type="OrthoDB" id="3053196at2759"/>
<feature type="transmembrane region" description="Helical" evidence="11">
    <location>
        <begin position="131"/>
        <end position="148"/>
    </location>
</feature>
<dbReference type="OMA" id="YLIGAPY"/>
<name>A0A0D2PQ06_HYPSF</name>
<gene>
    <name evidence="13" type="ORF">HYPSUDRAFT_32286</name>
</gene>
<dbReference type="PANTHER" id="PTHR12560:SF11">
    <property type="entry name" value="CERAMIDE SYNTHASE LAC1-RELATED"/>
    <property type="match status" value="1"/>
</dbReference>
<evidence type="ECO:0000256" key="10">
    <source>
        <dbReference type="SAM" id="MobiDB-lite"/>
    </source>
</evidence>
<dbReference type="STRING" id="945553.A0A0D2PQ06"/>
<dbReference type="AlphaFoldDB" id="A0A0D2PQ06"/>
<keyword evidence="5" id="KW-0256">Endoplasmic reticulum</keyword>
<feature type="transmembrane region" description="Helical" evidence="11">
    <location>
        <begin position="357"/>
        <end position="379"/>
    </location>
</feature>
<evidence type="ECO:0000256" key="11">
    <source>
        <dbReference type="SAM" id="Phobius"/>
    </source>
</evidence>
<evidence type="ECO:0000256" key="3">
    <source>
        <dbReference type="ARBA" id="ARBA00022679"/>
    </source>
</evidence>
<evidence type="ECO:0000313" key="13">
    <source>
        <dbReference type="EMBL" id="KJA30181.1"/>
    </source>
</evidence>
<evidence type="ECO:0000259" key="12">
    <source>
        <dbReference type="PROSITE" id="PS50922"/>
    </source>
</evidence>
<feature type="region of interest" description="Disordered" evidence="10">
    <location>
        <begin position="24"/>
        <end position="58"/>
    </location>
</feature>
<evidence type="ECO:0000256" key="1">
    <source>
        <dbReference type="ARBA" id="ARBA00004477"/>
    </source>
</evidence>
<accession>A0A0D2PQ06</accession>
<keyword evidence="8" id="KW-0325">Glycoprotein</keyword>
<evidence type="ECO:0000256" key="4">
    <source>
        <dbReference type="ARBA" id="ARBA00022692"/>
    </source>
</evidence>
<keyword evidence="14" id="KW-1185">Reference proteome</keyword>
<dbReference type="GO" id="GO:0050291">
    <property type="term" value="F:sphingosine N-acyltransferase activity"/>
    <property type="evidence" value="ECO:0007669"/>
    <property type="project" value="InterPro"/>
</dbReference>
<comment type="similarity">
    <text evidence="2">Belongs to the sphingosine N-acyltransferase family.</text>
</comment>
<feature type="transmembrane region" description="Helical" evidence="11">
    <location>
        <begin position="251"/>
        <end position="270"/>
    </location>
</feature>
<evidence type="ECO:0000256" key="6">
    <source>
        <dbReference type="ARBA" id="ARBA00022989"/>
    </source>
</evidence>
<evidence type="ECO:0000256" key="2">
    <source>
        <dbReference type="ARBA" id="ARBA00009808"/>
    </source>
</evidence>
<dbReference type="Proteomes" id="UP000054270">
    <property type="component" value="Unassembled WGS sequence"/>
</dbReference>
<dbReference type="InterPro" id="IPR006634">
    <property type="entry name" value="TLC-dom"/>
</dbReference>
<reference evidence="14" key="1">
    <citation type="submission" date="2014-04" db="EMBL/GenBank/DDBJ databases">
        <title>Evolutionary Origins and Diversification of the Mycorrhizal Mutualists.</title>
        <authorList>
            <consortium name="DOE Joint Genome Institute"/>
            <consortium name="Mycorrhizal Genomics Consortium"/>
            <person name="Kohler A."/>
            <person name="Kuo A."/>
            <person name="Nagy L.G."/>
            <person name="Floudas D."/>
            <person name="Copeland A."/>
            <person name="Barry K.W."/>
            <person name="Cichocki N."/>
            <person name="Veneault-Fourrey C."/>
            <person name="LaButti K."/>
            <person name="Lindquist E.A."/>
            <person name="Lipzen A."/>
            <person name="Lundell T."/>
            <person name="Morin E."/>
            <person name="Murat C."/>
            <person name="Riley R."/>
            <person name="Ohm R."/>
            <person name="Sun H."/>
            <person name="Tunlid A."/>
            <person name="Henrissat B."/>
            <person name="Grigoriev I.V."/>
            <person name="Hibbett D.S."/>
            <person name="Martin F."/>
        </authorList>
    </citation>
    <scope>NUCLEOTIDE SEQUENCE [LARGE SCALE GENOMIC DNA]</scope>
    <source>
        <strain evidence="14">FD-334 SS-4</strain>
    </source>
</reference>
<dbReference type="InterPro" id="IPR016439">
    <property type="entry name" value="Lag1/Lac1-like"/>
</dbReference>
<keyword evidence="6 11" id="KW-1133">Transmembrane helix</keyword>
<dbReference type="PROSITE" id="PS50922">
    <property type="entry name" value="TLC"/>
    <property type="match status" value="1"/>
</dbReference>
<keyword evidence="4 9" id="KW-0812">Transmembrane</keyword>
<evidence type="ECO:0000256" key="8">
    <source>
        <dbReference type="ARBA" id="ARBA00023180"/>
    </source>
</evidence>